<feature type="domain" description="ABC transporter" evidence="6">
    <location>
        <begin position="317"/>
        <end position="561"/>
    </location>
</feature>
<name>A0A4V6MDL0_9MICO</name>
<dbReference type="GO" id="GO:0140359">
    <property type="term" value="F:ABC-type transporter activity"/>
    <property type="evidence" value="ECO:0007669"/>
    <property type="project" value="InterPro"/>
</dbReference>
<dbReference type="GO" id="GO:0005886">
    <property type="term" value="C:plasma membrane"/>
    <property type="evidence" value="ECO:0007669"/>
    <property type="project" value="UniProtKB-SubCell"/>
</dbReference>
<comment type="subcellular location">
    <subcellularLocation>
        <location evidence="1">Cell membrane</location>
        <topology evidence="1">Multi-pass membrane protein</topology>
    </subcellularLocation>
</comment>
<dbReference type="InterPro" id="IPR003439">
    <property type="entry name" value="ABC_transporter-like_ATP-bd"/>
</dbReference>
<comment type="caution">
    <text evidence="8">The sequence shown here is derived from an EMBL/GenBank/DDBJ whole genome shotgun (WGS) entry which is preliminary data.</text>
</comment>
<feature type="transmembrane region" description="Helical" evidence="5">
    <location>
        <begin position="61"/>
        <end position="82"/>
    </location>
</feature>
<dbReference type="InterPro" id="IPR039421">
    <property type="entry name" value="Type_1_exporter"/>
</dbReference>
<dbReference type="PROSITE" id="PS50893">
    <property type="entry name" value="ABC_TRANSPORTER_2"/>
    <property type="match status" value="1"/>
</dbReference>
<dbReference type="PANTHER" id="PTHR24221:SF654">
    <property type="entry name" value="ATP-BINDING CASSETTE SUB-FAMILY B MEMBER 6"/>
    <property type="match status" value="1"/>
</dbReference>
<dbReference type="PANTHER" id="PTHR24221">
    <property type="entry name" value="ATP-BINDING CASSETTE SUB-FAMILY B"/>
    <property type="match status" value="1"/>
</dbReference>
<feature type="transmembrane region" description="Helical" evidence="5">
    <location>
        <begin position="274"/>
        <end position="296"/>
    </location>
</feature>
<dbReference type="AlphaFoldDB" id="A0A4V6MDL0"/>
<dbReference type="Gene3D" id="1.20.1560.10">
    <property type="entry name" value="ABC transporter type 1, transmembrane domain"/>
    <property type="match status" value="1"/>
</dbReference>
<dbReference type="InterPro" id="IPR011527">
    <property type="entry name" value="ABC1_TM_dom"/>
</dbReference>
<proteinExistence type="predicted"/>
<dbReference type="RefSeq" id="WP_130452430.1">
    <property type="nucleotide sequence ID" value="NZ_QYAG01000004.1"/>
</dbReference>
<reference evidence="8 9" key="1">
    <citation type="journal article" date="2015" name="Stand. Genomic Sci.">
        <title>Genomic Encyclopedia of Bacterial and Archaeal Type Strains, Phase III: the genomes of soil and plant-associated and newly described type strains.</title>
        <authorList>
            <person name="Whitman W.B."/>
            <person name="Woyke T."/>
            <person name="Klenk H.P."/>
            <person name="Zhou Y."/>
            <person name="Lilburn T.G."/>
            <person name="Beck B.J."/>
            <person name="De Vos P."/>
            <person name="Vandamme P."/>
            <person name="Eisen J.A."/>
            <person name="Garrity G."/>
            <person name="Hugenholtz P."/>
            <person name="Kyrpides N.C."/>
        </authorList>
    </citation>
    <scope>NUCLEOTIDE SEQUENCE [LARGE SCALE GENOMIC DNA]</scope>
    <source>
        <strain evidence="8 9">RF6</strain>
    </source>
</reference>
<evidence type="ECO:0000259" key="6">
    <source>
        <dbReference type="PROSITE" id="PS50893"/>
    </source>
</evidence>
<dbReference type="SUPFAM" id="SSF90123">
    <property type="entry name" value="ABC transporter transmembrane region"/>
    <property type="match status" value="1"/>
</dbReference>
<feature type="transmembrane region" description="Helical" evidence="5">
    <location>
        <begin position="22"/>
        <end position="49"/>
    </location>
</feature>
<evidence type="ECO:0000256" key="2">
    <source>
        <dbReference type="ARBA" id="ARBA00022692"/>
    </source>
</evidence>
<dbReference type="Pfam" id="PF00664">
    <property type="entry name" value="ABC_membrane"/>
    <property type="match status" value="1"/>
</dbReference>
<dbReference type="PROSITE" id="PS50929">
    <property type="entry name" value="ABC_TM1F"/>
    <property type="match status" value="1"/>
</dbReference>
<protein>
    <submittedName>
        <fullName evidence="8">ABC-type multidrug transport system fused ATPase/permease subunit</fullName>
    </submittedName>
</protein>
<keyword evidence="4 5" id="KW-0472">Membrane</keyword>
<evidence type="ECO:0000256" key="3">
    <source>
        <dbReference type="ARBA" id="ARBA00022989"/>
    </source>
</evidence>
<gene>
    <name evidence="8" type="ORF">EV139_0164</name>
</gene>
<dbReference type="GO" id="GO:0034040">
    <property type="term" value="F:ATPase-coupled lipid transmembrane transporter activity"/>
    <property type="evidence" value="ECO:0007669"/>
    <property type="project" value="TreeGrafter"/>
</dbReference>
<feature type="transmembrane region" description="Helical" evidence="5">
    <location>
        <begin position="248"/>
        <end position="268"/>
    </location>
</feature>
<accession>A0A4V6MDL0</accession>
<sequence length="562" mass="57054">MTEAYTPGRLFGIALAGDGRGVALAGATALLMLHALAEAAVPVLIGITIDRAVLPVDGGALALWLGALLGVFVVLTVSYQAASRLMVTVYGVGEQALRHLALTRLLRPRLSATRLTPGEALTFVTSDTYRVAGVAWSVAQQSATLASLAGAALAMLVISPIATAAVLLSAVAMMLAMRGVSRPLERRGRAEQSAATEAGAVAADFMSGYRVLVGIGARAEAARRYERASDRSRVAATAAGRSLAGYEAVSGVLAALVTSSFVGASAWFASGGQISIGELITVLGLAQFISGALAYAGSFPSNWIHKLASARRLAEVINADDLLGVPAAGAAGPADLDAAGAPGSADATGAVLTFSLGSDRVAVRSGELLGVRPASSESARELSRRLGLRAAGATGAVTLAVAGEHHDARELDPVAYRRRVVSLPHRHVIASGTLRESVRGRGGHPEAVPHAGAVAAAALHDTVHQAGGWDAQVGEAGRRLSGGQRQRISIARGLHSDAQVLVLDEPTSAVDAVTEALIAEGLARHSGTVIAITTSPVLLAACDRVVFEASAAAGGDGGERRG</sequence>
<keyword evidence="9" id="KW-1185">Reference proteome</keyword>
<keyword evidence="2 5" id="KW-0812">Transmembrane</keyword>
<dbReference type="InterPro" id="IPR027417">
    <property type="entry name" value="P-loop_NTPase"/>
</dbReference>
<dbReference type="SUPFAM" id="SSF52540">
    <property type="entry name" value="P-loop containing nucleoside triphosphate hydrolases"/>
    <property type="match status" value="1"/>
</dbReference>
<evidence type="ECO:0000256" key="4">
    <source>
        <dbReference type="ARBA" id="ARBA00023136"/>
    </source>
</evidence>
<evidence type="ECO:0000313" key="8">
    <source>
        <dbReference type="EMBL" id="RZT68439.1"/>
    </source>
</evidence>
<evidence type="ECO:0000259" key="7">
    <source>
        <dbReference type="PROSITE" id="PS50929"/>
    </source>
</evidence>
<dbReference type="InterPro" id="IPR017871">
    <property type="entry name" value="ABC_transporter-like_CS"/>
</dbReference>
<evidence type="ECO:0000256" key="1">
    <source>
        <dbReference type="ARBA" id="ARBA00004651"/>
    </source>
</evidence>
<keyword evidence="3 5" id="KW-1133">Transmembrane helix</keyword>
<dbReference type="GO" id="GO:0005524">
    <property type="term" value="F:ATP binding"/>
    <property type="evidence" value="ECO:0007669"/>
    <property type="project" value="InterPro"/>
</dbReference>
<dbReference type="OrthoDB" id="4966664at2"/>
<dbReference type="Gene3D" id="3.40.50.300">
    <property type="entry name" value="P-loop containing nucleotide triphosphate hydrolases"/>
    <property type="match status" value="1"/>
</dbReference>
<dbReference type="EMBL" id="SHKI01000002">
    <property type="protein sequence ID" value="RZT68439.1"/>
    <property type="molecule type" value="Genomic_DNA"/>
</dbReference>
<evidence type="ECO:0000256" key="5">
    <source>
        <dbReference type="SAM" id="Phobius"/>
    </source>
</evidence>
<feature type="transmembrane region" description="Helical" evidence="5">
    <location>
        <begin position="151"/>
        <end position="177"/>
    </location>
</feature>
<organism evidence="8 9">
    <name type="scientific">Leucobacter luti</name>
    <dbReference type="NCBI Taxonomy" id="340320"/>
    <lineage>
        <taxon>Bacteria</taxon>
        <taxon>Bacillati</taxon>
        <taxon>Actinomycetota</taxon>
        <taxon>Actinomycetes</taxon>
        <taxon>Micrococcales</taxon>
        <taxon>Microbacteriaceae</taxon>
        <taxon>Leucobacter</taxon>
    </lineage>
</organism>
<evidence type="ECO:0000313" key="9">
    <source>
        <dbReference type="Proteomes" id="UP000291832"/>
    </source>
</evidence>
<dbReference type="InterPro" id="IPR036640">
    <property type="entry name" value="ABC1_TM_sf"/>
</dbReference>
<dbReference type="Pfam" id="PF00005">
    <property type="entry name" value="ABC_tran"/>
    <property type="match status" value="1"/>
</dbReference>
<dbReference type="GO" id="GO:0016887">
    <property type="term" value="F:ATP hydrolysis activity"/>
    <property type="evidence" value="ECO:0007669"/>
    <property type="project" value="InterPro"/>
</dbReference>
<dbReference type="Proteomes" id="UP000291832">
    <property type="component" value="Unassembled WGS sequence"/>
</dbReference>
<feature type="domain" description="ABC transmembrane type-1" evidence="7">
    <location>
        <begin position="25"/>
        <end position="299"/>
    </location>
</feature>
<dbReference type="PROSITE" id="PS00211">
    <property type="entry name" value="ABC_TRANSPORTER_1"/>
    <property type="match status" value="1"/>
</dbReference>